<evidence type="ECO:0000313" key="2">
    <source>
        <dbReference type="EMBL" id="PLB55010.1"/>
    </source>
</evidence>
<feature type="compositionally biased region" description="Polar residues" evidence="1">
    <location>
        <begin position="64"/>
        <end position="91"/>
    </location>
</feature>
<feature type="compositionally biased region" description="Basic residues" evidence="1">
    <location>
        <begin position="26"/>
        <end position="42"/>
    </location>
</feature>
<dbReference type="RefSeq" id="XP_024710312.1">
    <property type="nucleotide sequence ID" value="XM_024843242.1"/>
</dbReference>
<protein>
    <submittedName>
        <fullName evidence="2">Uncharacterized protein</fullName>
    </submittedName>
</protein>
<gene>
    <name evidence="2" type="ORF">P170DRAFT_29501</name>
</gene>
<comment type="caution">
    <text evidence="2">The sequence shown here is derived from an EMBL/GenBank/DDBJ whole genome shotgun (WGS) entry which is preliminary data.</text>
</comment>
<evidence type="ECO:0000313" key="3">
    <source>
        <dbReference type="Proteomes" id="UP000234275"/>
    </source>
</evidence>
<evidence type="ECO:0000256" key="1">
    <source>
        <dbReference type="SAM" id="MobiDB-lite"/>
    </source>
</evidence>
<keyword evidence="3" id="KW-1185">Reference proteome</keyword>
<proteinExistence type="predicted"/>
<feature type="compositionally biased region" description="Basic and acidic residues" evidence="1">
    <location>
        <begin position="43"/>
        <end position="53"/>
    </location>
</feature>
<dbReference type="AlphaFoldDB" id="A0A2I2GQ70"/>
<dbReference type="Proteomes" id="UP000234275">
    <property type="component" value="Unassembled WGS sequence"/>
</dbReference>
<name>A0A2I2GQ70_9EURO</name>
<accession>A0A2I2GQ70</accession>
<dbReference type="EMBL" id="MSFO01000001">
    <property type="protein sequence ID" value="PLB55010.1"/>
    <property type="molecule type" value="Genomic_DNA"/>
</dbReference>
<reference evidence="2 3" key="1">
    <citation type="submission" date="2016-12" db="EMBL/GenBank/DDBJ databases">
        <title>The genomes of Aspergillus section Nigri reveals drivers in fungal speciation.</title>
        <authorList>
            <consortium name="DOE Joint Genome Institute"/>
            <person name="Vesth T.C."/>
            <person name="Nybo J."/>
            <person name="Theobald S."/>
            <person name="Brandl J."/>
            <person name="Frisvad J.C."/>
            <person name="Nielsen K.F."/>
            <person name="Lyhne E.K."/>
            <person name="Kogle M.E."/>
            <person name="Kuo A."/>
            <person name="Riley R."/>
            <person name="Clum A."/>
            <person name="Nolan M."/>
            <person name="Lipzen A."/>
            <person name="Salamov A."/>
            <person name="Henrissat B."/>
            <person name="Wiebenga A."/>
            <person name="De Vries R.P."/>
            <person name="Grigoriev I.V."/>
            <person name="Mortensen U.H."/>
            <person name="Andersen M.R."/>
            <person name="Baker S.E."/>
        </authorList>
    </citation>
    <scope>NUCLEOTIDE SEQUENCE [LARGE SCALE GENOMIC DNA]</scope>
    <source>
        <strain evidence="2 3">IBT 23096</strain>
    </source>
</reference>
<organism evidence="2 3">
    <name type="scientific">Aspergillus steynii IBT 23096</name>
    <dbReference type="NCBI Taxonomy" id="1392250"/>
    <lineage>
        <taxon>Eukaryota</taxon>
        <taxon>Fungi</taxon>
        <taxon>Dikarya</taxon>
        <taxon>Ascomycota</taxon>
        <taxon>Pezizomycotina</taxon>
        <taxon>Eurotiomycetes</taxon>
        <taxon>Eurotiomycetidae</taxon>
        <taxon>Eurotiales</taxon>
        <taxon>Aspergillaceae</taxon>
        <taxon>Aspergillus</taxon>
        <taxon>Aspergillus subgen. Circumdati</taxon>
    </lineage>
</organism>
<dbReference type="GeneID" id="36550942"/>
<feature type="region of interest" description="Disordered" evidence="1">
    <location>
        <begin position="1"/>
        <end position="100"/>
    </location>
</feature>
<dbReference type="VEuPathDB" id="FungiDB:P170DRAFT_29501"/>
<sequence>MFNIFSEGRPERVTEALSTMKEGFDKRKKTGPAKRTKRKRREGTKEQEEEKVPKPGGAAMVDSSRPQSPSHNTRESVISSESGGCGNQTKESGVINPDSDTLSDSMALDIYFAGPFLHSPIDATPRTCQQVSGCYHDCSCSRENLLRRQIQIMPRFDGVCTVHGVVGSI</sequence>